<dbReference type="InterPro" id="IPR024301">
    <property type="entry name" value="Amidase_6"/>
</dbReference>
<dbReference type="PANTHER" id="PTHR40032">
    <property type="entry name" value="EXPORTED PROTEIN-RELATED"/>
    <property type="match status" value="1"/>
</dbReference>
<evidence type="ECO:0000259" key="2">
    <source>
        <dbReference type="Pfam" id="PF12671"/>
    </source>
</evidence>
<gene>
    <name evidence="3" type="ORF">H8717_03100</name>
</gene>
<accession>A0ABR7NG86</accession>
<name>A0ABR7NG86_9FIRM</name>
<proteinExistence type="predicted"/>
<organism evidence="3 4">
    <name type="scientific">Yanshouia hominis</name>
    <dbReference type="NCBI Taxonomy" id="2763673"/>
    <lineage>
        <taxon>Bacteria</taxon>
        <taxon>Bacillati</taxon>
        <taxon>Bacillota</taxon>
        <taxon>Clostridia</taxon>
        <taxon>Eubacteriales</taxon>
        <taxon>Oscillospiraceae</taxon>
        <taxon>Yanshouia</taxon>
    </lineage>
</organism>
<evidence type="ECO:0000256" key="1">
    <source>
        <dbReference type="SAM" id="MobiDB-lite"/>
    </source>
</evidence>
<comment type="caution">
    <text evidence="3">The sequence shown here is derived from an EMBL/GenBank/DDBJ whole genome shotgun (WGS) entry which is preliminary data.</text>
</comment>
<dbReference type="EMBL" id="JACRTB010000003">
    <property type="protein sequence ID" value="MBC8575401.1"/>
    <property type="molecule type" value="Genomic_DNA"/>
</dbReference>
<dbReference type="RefSeq" id="WP_262399039.1">
    <property type="nucleotide sequence ID" value="NZ_JACRTB010000003.1"/>
</dbReference>
<evidence type="ECO:0000313" key="3">
    <source>
        <dbReference type="EMBL" id="MBC8575401.1"/>
    </source>
</evidence>
<dbReference type="Pfam" id="PF12671">
    <property type="entry name" value="Amidase_6"/>
    <property type="match status" value="1"/>
</dbReference>
<dbReference type="PANTHER" id="PTHR40032:SF1">
    <property type="entry name" value="EXPORTED PROTEIN"/>
    <property type="match status" value="1"/>
</dbReference>
<protein>
    <submittedName>
        <fullName evidence="3">Amidase domain-containing protein</fullName>
    </submittedName>
</protein>
<feature type="compositionally biased region" description="Low complexity" evidence="1">
    <location>
        <begin position="56"/>
        <end position="92"/>
    </location>
</feature>
<feature type="region of interest" description="Disordered" evidence="1">
    <location>
        <begin position="38"/>
        <end position="92"/>
    </location>
</feature>
<sequence>MDETNRKKTFWMGFLAGIGVAALAGLLLYSGGVLSQPVQGPPPSSLAESREPEVPPVVVEPAGPLEESSLPPESAPGESSAGEPSSSAPPSGREVIGEFAVLRDSDLINALADEHLELIYRYFDRSYRSLSTLKAEDLLDLFSPRTDEEYENSILNQLSLQMLCGVRAVRENDLRLDRYRYGIRITAFEEKSSDCVTVDLVEDSEVHFTFLDDGVDSNTSGVQHRFVLVRDAAGAWYIGSHEQDEDFTQQIWAKYLAARGASVLTDHDRVNAIFYDLYDKMLSAAERDEQSRQEQQGTARVDARLPANQYTWKHEYDRDTAVGYSYLWVDGMKTLRNNAWQIYGQNGTNYVSQCLYAGGIPMDCTGGQQWKWCGDTVNTSQMMIGRSASWTDVDAFYLYARSNEKGGPVTLTDGNVFSVRPGDVLQLGLLDSWYQSVLIAETISGPDGSPIDLLINTNTTDRIDYPASALLATNLRAIRVLGFN</sequence>
<keyword evidence="4" id="KW-1185">Reference proteome</keyword>
<evidence type="ECO:0000313" key="4">
    <source>
        <dbReference type="Proteomes" id="UP000658131"/>
    </source>
</evidence>
<dbReference type="Proteomes" id="UP000658131">
    <property type="component" value="Unassembled WGS sequence"/>
</dbReference>
<reference evidence="3 4" key="1">
    <citation type="submission" date="2020-08" db="EMBL/GenBank/DDBJ databases">
        <title>Genome public.</title>
        <authorList>
            <person name="Liu C."/>
            <person name="Sun Q."/>
        </authorList>
    </citation>
    <scope>NUCLEOTIDE SEQUENCE [LARGE SCALE GENOMIC DNA]</scope>
    <source>
        <strain evidence="3 4">BX1</strain>
    </source>
</reference>
<feature type="domain" description="Putative amidase" evidence="2">
    <location>
        <begin position="315"/>
        <end position="471"/>
    </location>
</feature>